<evidence type="ECO:0000256" key="6">
    <source>
        <dbReference type="ARBA" id="ARBA00023136"/>
    </source>
</evidence>
<keyword evidence="3" id="KW-1003">Cell membrane</keyword>
<dbReference type="GO" id="GO:0005886">
    <property type="term" value="C:plasma membrane"/>
    <property type="evidence" value="ECO:0007669"/>
    <property type="project" value="UniProtKB-SubCell"/>
</dbReference>
<dbReference type="PANTHER" id="PTHR37316">
    <property type="entry name" value="TEICHOIC ACID GLYCEROL-PHOSPHATE PRIMASE"/>
    <property type="match status" value="1"/>
</dbReference>
<dbReference type="InterPro" id="IPR043148">
    <property type="entry name" value="TagF_C"/>
</dbReference>
<dbReference type="InterPro" id="IPR051612">
    <property type="entry name" value="Teichoic_Acid_Biosynth"/>
</dbReference>
<evidence type="ECO:0000256" key="4">
    <source>
        <dbReference type="ARBA" id="ARBA00022679"/>
    </source>
</evidence>
<organism evidence="7">
    <name type="scientific">Citrobacter youngae</name>
    <dbReference type="NCBI Taxonomy" id="133448"/>
    <lineage>
        <taxon>Bacteria</taxon>
        <taxon>Pseudomonadati</taxon>
        <taxon>Pseudomonadota</taxon>
        <taxon>Gammaproteobacteria</taxon>
        <taxon>Enterobacterales</taxon>
        <taxon>Enterobacteriaceae</taxon>
        <taxon>Citrobacter</taxon>
        <taxon>Citrobacter freundii complex</taxon>
    </lineage>
</organism>
<comment type="similarity">
    <text evidence="2">Belongs to the CDP-glycerol glycerophosphotransferase family.</text>
</comment>
<dbReference type="GO" id="GO:0019350">
    <property type="term" value="P:teichoic acid biosynthetic process"/>
    <property type="evidence" value="ECO:0007669"/>
    <property type="project" value="UniProtKB-KW"/>
</dbReference>
<protein>
    <submittedName>
        <fullName evidence="7">Glycerophosphotransferase</fullName>
    </submittedName>
</protein>
<dbReference type="SUPFAM" id="SSF53756">
    <property type="entry name" value="UDP-Glycosyltransferase/glycogen phosphorylase"/>
    <property type="match status" value="1"/>
</dbReference>
<dbReference type="Gene3D" id="3.40.50.11820">
    <property type="match status" value="1"/>
</dbReference>
<proteinExistence type="inferred from homology"/>
<evidence type="ECO:0000313" key="7">
    <source>
        <dbReference type="EMBL" id="AWU66648.1"/>
    </source>
</evidence>
<accession>A0A2Z4BVV0</accession>
<evidence type="ECO:0000256" key="1">
    <source>
        <dbReference type="ARBA" id="ARBA00004202"/>
    </source>
</evidence>
<keyword evidence="4 7" id="KW-0808">Transferase</keyword>
<dbReference type="EMBL" id="MH325894">
    <property type="protein sequence ID" value="AWU66648.1"/>
    <property type="molecule type" value="Genomic_DNA"/>
</dbReference>
<gene>
    <name evidence="7" type="primary">orf3</name>
</gene>
<sequence length="392" mass="46282">MRKIIKYISKVLLWVIYPMGFLFKRDENTWVFGGYGGFTDNTRYLFETTNKYEGIRCIWISDKRQIVDFIRGKGYEAYTKNSIKGLYYCFKAKVYVYSNYVSTINFYTSAGAVLVNLWHGTPLKKIEYDIKKLPLYSYFKGANWFIKILMPEKHIKCTLILSPSDFVYNYSFKSAFRVFDPKCVIIADPPRISNLIERSNNKTSANDSSVEKKPKIFLYAPTWRDDRSDFIKLSGMDFNELNTFLSSNNALLYLRLHPNTELDINITEFKNIAVIDSNQPVEDNMLDSDYLITDYSSIYFDYLYLDRPIIFYPFDLHEYTTARDLYLKYEDVTPGAKVFTQKELMSEMKKLLDGEDDWVEFRSCISEKFCSLERNGDMYIIKRIQSFIYDNQ</sequence>
<keyword evidence="5" id="KW-0777">Teichoic acid biosynthesis</keyword>
<dbReference type="InterPro" id="IPR007554">
    <property type="entry name" value="Glycerophosphate_synth"/>
</dbReference>
<dbReference type="Pfam" id="PF04464">
    <property type="entry name" value="Glyphos_transf"/>
    <property type="match status" value="1"/>
</dbReference>
<evidence type="ECO:0000256" key="3">
    <source>
        <dbReference type="ARBA" id="ARBA00022475"/>
    </source>
</evidence>
<keyword evidence="6" id="KW-0472">Membrane</keyword>
<comment type="subcellular location">
    <subcellularLocation>
        <location evidence="1">Cell membrane</location>
        <topology evidence="1">Peripheral membrane protein</topology>
    </subcellularLocation>
</comment>
<evidence type="ECO:0000256" key="5">
    <source>
        <dbReference type="ARBA" id="ARBA00022944"/>
    </source>
</evidence>
<dbReference type="InterPro" id="IPR043149">
    <property type="entry name" value="TagF_N"/>
</dbReference>
<name>A0A2Z4BVV0_9ENTR</name>
<dbReference type="PANTHER" id="PTHR37316:SF3">
    <property type="entry name" value="TEICHOIC ACID GLYCEROL-PHOSPHATE TRANSFERASE"/>
    <property type="match status" value="1"/>
</dbReference>
<dbReference type="AlphaFoldDB" id="A0A2Z4BVV0"/>
<dbReference type="Gene3D" id="3.40.50.12580">
    <property type="match status" value="1"/>
</dbReference>
<evidence type="ECO:0000256" key="2">
    <source>
        <dbReference type="ARBA" id="ARBA00010488"/>
    </source>
</evidence>
<dbReference type="GO" id="GO:0047355">
    <property type="term" value="F:CDP-glycerol glycerophosphotransferase activity"/>
    <property type="evidence" value="ECO:0007669"/>
    <property type="project" value="InterPro"/>
</dbReference>
<reference evidence="7" key="1">
    <citation type="submission" date="2018-05" db="EMBL/GenBank/DDBJ databases">
        <authorList>
            <person name="Lanie J.A."/>
            <person name="Ng W.-L."/>
            <person name="Kazmierczak K.M."/>
            <person name="Andrzejewski T.M."/>
            <person name="Davidsen T.M."/>
            <person name="Wayne K.J."/>
            <person name="Tettelin H."/>
            <person name="Glass J.I."/>
            <person name="Rusch D."/>
            <person name="Podicherti R."/>
            <person name="Tsui H.-C.T."/>
            <person name="Winkler M.E."/>
        </authorList>
    </citation>
    <scope>NUCLEOTIDE SEQUENCE</scope>
    <source>
        <strain evidence="7">O16_G3541</strain>
    </source>
</reference>